<feature type="transmembrane region" description="Helical" evidence="3">
    <location>
        <begin position="112"/>
        <end position="130"/>
    </location>
</feature>
<dbReference type="Proteomes" id="UP001054902">
    <property type="component" value="Unassembled WGS sequence"/>
</dbReference>
<keyword evidence="3" id="KW-0472">Membrane</keyword>
<comment type="caution">
    <text evidence="4">The sequence shown here is derived from an EMBL/GenBank/DDBJ whole genome shotgun (WGS) entry which is preliminary data.</text>
</comment>
<keyword evidence="5" id="KW-1185">Reference proteome</keyword>
<protein>
    <submittedName>
        <fullName evidence="4">Uncharacterized protein</fullName>
    </submittedName>
</protein>
<evidence type="ECO:0000313" key="5">
    <source>
        <dbReference type="Proteomes" id="UP001054902"/>
    </source>
</evidence>
<dbReference type="AlphaFoldDB" id="A0AAD3CKE2"/>
<evidence type="ECO:0000256" key="1">
    <source>
        <dbReference type="SAM" id="Coils"/>
    </source>
</evidence>
<gene>
    <name evidence="4" type="ORF">CTEN210_04003</name>
</gene>
<proteinExistence type="predicted"/>
<evidence type="ECO:0000256" key="2">
    <source>
        <dbReference type="SAM" id="MobiDB-lite"/>
    </source>
</evidence>
<accession>A0AAD3CKE2</accession>
<evidence type="ECO:0000313" key="4">
    <source>
        <dbReference type="EMBL" id="GFH47528.1"/>
    </source>
</evidence>
<feature type="region of interest" description="Disordered" evidence="2">
    <location>
        <begin position="1"/>
        <end position="87"/>
    </location>
</feature>
<organism evidence="4 5">
    <name type="scientific">Chaetoceros tenuissimus</name>
    <dbReference type="NCBI Taxonomy" id="426638"/>
    <lineage>
        <taxon>Eukaryota</taxon>
        <taxon>Sar</taxon>
        <taxon>Stramenopiles</taxon>
        <taxon>Ochrophyta</taxon>
        <taxon>Bacillariophyta</taxon>
        <taxon>Coscinodiscophyceae</taxon>
        <taxon>Chaetocerotophycidae</taxon>
        <taxon>Chaetocerotales</taxon>
        <taxon>Chaetocerotaceae</taxon>
        <taxon>Chaetoceros</taxon>
    </lineage>
</organism>
<keyword evidence="1" id="KW-0175">Coiled coil</keyword>
<sequence>MTEDSAYWLPAPIAQAIRSTGISSNKNSEDRERKRTKQKRRSSPKRKIQPISPVYHDEQGDIETPLRTKSVRRRDSNKDDKDGWLPTPQKLIIENRNTNDDGCLSGMVNMKGVIGILICIVLASIFLFGFDVNPFKFGREGQIAQLQKQVFLLDQENAKLQSIVDKLEDQVILLSNETDRLEEINADLIQTTADLTNTVESLSNVNSELEQAMSNQEDISDGLETAVTNAIAVNDNLVTSILTLESRIGTLSKVNDDLQSSARDLDTRKDFYNGIVGDIHSSNVELSLQINELEEQLEEVERQNSELASNNEDLFSIVTFLNQAGIDLGTSVSNVQDYLVEEIQENTALVLYDLKMYYQNIYFYWMCATSFEDKFQEYEWMTDKNMAIGENYYSAVLEFIDVNVFHQLCINKADFERFVSEDDFIGYQGPFPPVQVSVNTLISGVERYSTKLIEFYFPPEGSTGLTQTDWKNAMYECANIPTLKRYVWSQD</sequence>
<dbReference type="SUPFAM" id="SSF90257">
    <property type="entry name" value="Myosin rod fragments"/>
    <property type="match status" value="1"/>
</dbReference>
<reference evidence="4 5" key="1">
    <citation type="journal article" date="2021" name="Sci. Rep.">
        <title>The genome of the diatom Chaetoceros tenuissimus carries an ancient integrated fragment of an extant virus.</title>
        <authorList>
            <person name="Hongo Y."/>
            <person name="Kimura K."/>
            <person name="Takaki Y."/>
            <person name="Yoshida Y."/>
            <person name="Baba S."/>
            <person name="Kobayashi G."/>
            <person name="Nagasaki K."/>
            <person name="Hano T."/>
            <person name="Tomaru Y."/>
        </authorList>
    </citation>
    <scope>NUCLEOTIDE SEQUENCE [LARGE SCALE GENOMIC DNA]</scope>
    <source>
        <strain evidence="4 5">NIES-3715</strain>
    </source>
</reference>
<keyword evidence="3" id="KW-0812">Transmembrane</keyword>
<feature type="compositionally biased region" description="Basic and acidic residues" evidence="2">
    <location>
        <begin position="73"/>
        <end position="83"/>
    </location>
</feature>
<feature type="compositionally biased region" description="Polar residues" evidence="2">
    <location>
        <begin position="17"/>
        <end position="26"/>
    </location>
</feature>
<feature type="coiled-coil region" evidence="1">
    <location>
        <begin position="283"/>
        <end position="317"/>
    </location>
</feature>
<feature type="compositionally biased region" description="Basic residues" evidence="2">
    <location>
        <begin position="34"/>
        <end position="48"/>
    </location>
</feature>
<evidence type="ECO:0000256" key="3">
    <source>
        <dbReference type="SAM" id="Phobius"/>
    </source>
</evidence>
<dbReference type="EMBL" id="BLLK01000023">
    <property type="protein sequence ID" value="GFH47528.1"/>
    <property type="molecule type" value="Genomic_DNA"/>
</dbReference>
<feature type="coiled-coil region" evidence="1">
    <location>
        <begin position="150"/>
        <end position="219"/>
    </location>
</feature>
<name>A0AAD3CKE2_9STRA</name>
<keyword evidence="3" id="KW-1133">Transmembrane helix</keyword>